<feature type="non-terminal residue" evidence="2">
    <location>
        <position position="1"/>
    </location>
</feature>
<keyword evidence="3" id="KW-1185">Reference proteome</keyword>
<feature type="region of interest" description="Disordered" evidence="1">
    <location>
        <begin position="144"/>
        <end position="200"/>
    </location>
</feature>
<evidence type="ECO:0000313" key="3">
    <source>
        <dbReference type="Proteomes" id="UP000437017"/>
    </source>
</evidence>
<reference evidence="2 3" key="1">
    <citation type="journal article" date="2019" name="PLoS ONE">
        <title>Genomic analyses reveal an absence of contemporary introgressive admixture between fin whales and blue whales, despite known hybrids.</title>
        <authorList>
            <person name="Westbury M.V."/>
            <person name="Petersen B."/>
            <person name="Lorenzen E.D."/>
        </authorList>
    </citation>
    <scope>NUCLEOTIDE SEQUENCE [LARGE SCALE GENOMIC DNA]</scope>
    <source>
        <strain evidence="2">FinWhale-01</strain>
    </source>
</reference>
<comment type="caution">
    <text evidence="2">The sequence shown here is derived from an EMBL/GenBank/DDBJ whole genome shotgun (WGS) entry which is preliminary data.</text>
</comment>
<name>A0A643C7N7_BALPH</name>
<proteinExistence type="predicted"/>
<protein>
    <submittedName>
        <fullName evidence="2">Uncharacterized protein</fullName>
    </submittedName>
</protein>
<feature type="compositionally biased region" description="Basic and acidic residues" evidence="1">
    <location>
        <begin position="169"/>
        <end position="180"/>
    </location>
</feature>
<evidence type="ECO:0000313" key="2">
    <source>
        <dbReference type="EMBL" id="KAB0396082.1"/>
    </source>
</evidence>
<dbReference type="AlphaFoldDB" id="A0A643C7N7"/>
<organism evidence="2 3">
    <name type="scientific">Balaenoptera physalus</name>
    <name type="common">Fin whale</name>
    <name type="synonym">Balaena physalus</name>
    <dbReference type="NCBI Taxonomy" id="9770"/>
    <lineage>
        <taxon>Eukaryota</taxon>
        <taxon>Metazoa</taxon>
        <taxon>Chordata</taxon>
        <taxon>Craniata</taxon>
        <taxon>Vertebrata</taxon>
        <taxon>Euteleostomi</taxon>
        <taxon>Mammalia</taxon>
        <taxon>Eutheria</taxon>
        <taxon>Laurasiatheria</taxon>
        <taxon>Artiodactyla</taxon>
        <taxon>Whippomorpha</taxon>
        <taxon>Cetacea</taxon>
        <taxon>Mysticeti</taxon>
        <taxon>Balaenopteridae</taxon>
        <taxon>Balaenoptera</taxon>
    </lineage>
</organism>
<feature type="non-terminal residue" evidence="2">
    <location>
        <position position="240"/>
    </location>
</feature>
<dbReference type="Proteomes" id="UP000437017">
    <property type="component" value="Unassembled WGS sequence"/>
</dbReference>
<dbReference type="EMBL" id="SGJD01002277">
    <property type="protein sequence ID" value="KAB0396082.1"/>
    <property type="molecule type" value="Genomic_DNA"/>
</dbReference>
<gene>
    <name evidence="2" type="ORF">E2I00_019080</name>
</gene>
<accession>A0A643C7N7</accession>
<feature type="compositionally biased region" description="Polar residues" evidence="1">
    <location>
        <begin position="191"/>
        <end position="200"/>
    </location>
</feature>
<evidence type="ECO:0000256" key="1">
    <source>
        <dbReference type="SAM" id="MobiDB-lite"/>
    </source>
</evidence>
<feature type="region of interest" description="Disordered" evidence="1">
    <location>
        <begin position="221"/>
        <end position="240"/>
    </location>
</feature>
<dbReference type="OrthoDB" id="9805893at2759"/>
<sequence>KEFLLEDKEPLANHKRGIDAQLLAALPKGINLKAGGTMVTKPLPSTLEREKPDAHPQLLWCLQRPPDRETCEANCLLKIVNPANCSVSELRKIFEPKRKDSSDMKRKERIARRLEGIETDTQPILLQSCTGLVSHHLLEEDLPRYTRATDPASPHIGRSNEEEETSDSSLEKQTRSKHCTESSGIHGDSPYGSSIMDTQSLESKAERIARYKAERRRQLAEKYGLTLDPEADAESPSRYT</sequence>